<accession>A0A562BGT7</accession>
<keyword evidence="6" id="KW-1185">Reference proteome</keyword>
<dbReference type="EMBL" id="VLJN01000022">
    <property type="protein sequence ID" value="TWG84100.1"/>
    <property type="molecule type" value="Genomic_DNA"/>
</dbReference>
<organism evidence="5 6">
    <name type="scientific">Cupriavidus gilardii J11</name>
    <dbReference type="NCBI Taxonomy" id="936133"/>
    <lineage>
        <taxon>Bacteria</taxon>
        <taxon>Pseudomonadati</taxon>
        <taxon>Pseudomonadota</taxon>
        <taxon>Betaproteobacteria</taxon>
        <taxon>Burkholderiales</taxon>
        <taxon>Burkholderiaceae</taxon>
        <taxon>Cupriavidus</taxon>
    </lineage>
</organism>
<dbReference type="InterPro" id="IPR007809">
    <property type="entry name" value="FlgN-like"/>
</dbReference>
<evidence type="ECO:0000313" key="5">
    <source>
        <dbReference type="EMBL" id="TWG84100.1"/>
    </source>
</evidence>
<evidence type="ECO:0000256" key="2">
    <source>
        <dbReference type="ARBA" id="ARBA00007703"/>
    </source>
</evidence>
<gene>
    <name evidence="5" type="ORF">L602_002900000390</name>
</gene>
<dbReference type="Gene3D" id="1.20.58.300">
    <property type="entry name" value="FlgN-like"/>
    <property type="match status" value="1"/>
</dbReference>
<dbReference type="GO" id="GO:0044780">
    <property type="term" value="P:bacterial-type flagellum assembly"/>
    <property type="evidence" value="ECO:0007669"/>
    <property type="project" value="InterPro"/>
</dbReference>
<evidence type="ECO:0000256" key="4">
    <source>
        <dbReference type="SAM" id="MobiDB-lite"/>
    </source>
</evidence>
<keyword evidence="5" id="KW-0282">Flagellum</keyword>
<name>A0A562BGT7_9BURK</name>
<keyword evidence="3" id="KW-1005">Bacterial flagellum biogenesis</keyword>
<evidence type="ECO:0000256" key="1">
    <source>
        <dbReference type="ARBA" id="ARBA00002397"/>
    </source>
</evidence>
<keyword evidence="5" id="KW-0966">Cell projection</keyword>
<evidence type="ECO:0000256" key="3">
    <source>
        <dbReference type="ARBA" id="ARBA00022795"/>
    </source>
</evidence>
<proteinExistence type="inferred from homology"/>
<comment type="caution">
    <text evidence="5">The sequence shown here is derived from an EMBL/GenBank/DDBJ whole genome shotgun (WGS) entry which is preliminary data.</text>
</comment>
<dbReference type="InterPro" id="IPR036679">
    <property type="entry name" value="FlgN-like_sf"/>
</dbReference>
<keyword evidence="5" id="KW-0969">Cilium</keyword>
<sequence>MARYAAAPPETPTVCNATMSQALIDVMHREAQAALAFADTLQQERAAIRAGDFQALSGLIETKQNLAQDLARLGAARQAQMAAHGIRVGPRRELVGLNVDPAVAEGWRDLQLAARGAADATALTGMVVNAHLKYTGEALQALRQRGGNATVYGRDGRTENGPRGVSLASG</sequence>
<reference evidence="5 6" key="1">
    <citation type="submission" date="2019-07" db="EMBL/GenBank/DDBJ databases">
        <title>Genome sequencing of lignin-degrading bacterial isolates.</title>
        <authorList>
            <person name="Gladden J."/>
        </authorList>
    </citation>
    <scope>NUCLEOTIDE SEQUENCE [LARGE SCALE GENOMIC DNA]</scope>
    <source>
        <strain evidence="5 6">J11</strain>
    </source>
</reference>
<dbReference type="AlphaFoldDB" id="A0A562BGT7"/>
<dbReference type="Proteomes" id="UP000318141">
    <property type="component" value="Unassembled WGS sequence"/>
</dbReference>
<dbReference type="Pfam" id="PF05130">
    <property type="entry name" value="FlgN"/>
    <property type="match status" value="1"/>
</dbReference>
<comment type="similarity">
    <text evidence="2">Belongs to the FlgN family.</text>
</comment>
<protein>
    <submittedName>
        <fullName evidence="5">Flagella synthesis protein FlgN</fullName>
    </submittedName>
</protein>
<dbReference type="SUPFAM" id="SSF140566">
    <property type="entry name" value="FlgN-like"/>
    <property type="match status" value="1"/>
</dbReference>
<evidence type="ECO:0000313" key="6">
    <source>
        <dbReference type="Proteomes" id="UP000318141"/>
    </source>
</evidence>
<comment type="function">
    <text evidence="1">Required for the efficient initiation of filament assembly.</text>
</comment>
<feature type="region of interest" description="Disordered" evidence="4">
    <location>
        <begin position="150"/>
        <end position="170"/>
    </location>
</feature>